<dbReference type="GeneID" id="94828492"/>
<feature type="transmembrane region" description="Helical" evidence="6">
    <location>
        <begin position="252"/>
        <end position="274"/>
    </location>
</feature>
<evidence type="ECO:0000256" key="5">
    <source>
        <dbReference type="SAM" id="Coils"/>
    </source>
</evidence>
<dbReference type="InterPro" id="IPR003439">
    <property type="entry name" value="ABC_transporter-like_ATP-bd"/>
</dbReference>
<evidence type="ECO:0000256" key="2">
    <source>
        <dbReference type="ARBA" id="ARBA00022737"/>
    </source>
</evidence>
<dbReference type="Proteomes" id="UP000179807">
    <property type="component" value="Unassembled WGS sequence"/>
</dbReference>
<dbReference type="SMART" id="SM00382">
    <property type="entry name" value="AAA"/>
    <property type="match status" value="1"/>
</dbReference>
<dbReference type="EMBL" id="MLAK01000915">
    <property type="protein sequence ID" value="OHT01370.1"/>
    <property type="molecule type" value="Genomic_DNA"/>
</dbReference>
<dbReference type="InterPro" id="IPR017871">
    <property type="entry name" value="ABC_transporter-like_CS"/>
</dbReference>
<name>A0A1J4JRJ8_9EUKA</name>
<keyword evidence="2" id="KW-0677">Repeat</keyword>
<evidence type="ECO:0000313" key="8">
    <source>
        <dbReference type="EMBL" id="OHT01370.1"/>
    </source>
</evidence>
<keyword evidence="3" id="KW-0547">Nucleotide-binding</keyword>
<dbReference type="PANTHER" id="PTHR19229">
    <property type="entry name" value="ATP-BINDING CASSETTE TRANSPORTER SUBFAMILY A ABCA"/>
    <property type="match status" value="1"/>
</dbReference>
<evidence type="ECO:0000313" key="9">
    <source>
        <dbReference type="Proteomes" id="UP000179807"/>
    </source>
</evidence>
<feature type="domain" description="ABC transporter" evidence="7">
    <location>
        <begin position="464"/>
        <end position="696"/>
    </location>
</feature>
<feature type="transmembrane region" description="Helical" evidence="6">
    <location>
        <begin position="347"/>
        <end position="368"/>
    </location>
</feature>
<dbReference type="Pfam" id="PF00005">
    <property type="entry name" value="ABC_tran"/>
    <property type="match status" value="1"/>
</dbReference>
<keyword evidence="1" id="KW-0813">Transport</keyword>
<feature type="coiled-coil region" evidence="5">
    <location>
        <begin position="750"/>
        <end position="777"/>
    </location>
</feature>
<keyword evidence="5" id="KW-0175">Coiled coil</keyword>
<sequence>MPDLLIPLTSGTQLSPQVYRSPVMFSSLFKKYFHTHMLLRKRTKNYYANYIIGIIFPLLYLMLSNLPKMNNDDDPDPYRYHYPNELSYTQNLFSQNNSHLFISPSNELTENIAKNLFTSSNYKLLSNVNDVASELNKLNDSSETLFGLHFDSNSSFTAIGTTVSYMYSSFTFSNAFLEFILKPFNATLSFSSQSYARPPSAAVISSASIGAIYFLISKTLISLASTLLYYSLNSTKVIFLLEINGITNKVRVLTNIVVMILEQLPCDILIMVMFCFVGSPSSGTNALLFLISDFLLNISFFSIQIFFQPLLHSKGSSSGYGVGLILFVVVFEYFIIFQSYIPTSVYRLIMFLCPPASFISMCDLMIRCKEASGPMGFGDLGFVFNHNSAYLILMSQLFGAVFYAFLGLLGSLCNPNCYGRQVIGWKNIFKPGIWKKAFSKSKFMKVMKDGLLNSQEFDDSNAAIEFYELLKVYKGKVETKALDNVTLKVAPGEVIVAIGPNGSGKSTLVSSIIGAIDVDSGSIKFYGEELLNNFDTTLYPTLGVTFQDNVLIEKLTTREHFRLFCALNGLSNAQIDSETDYFANLLQLTEYLDSYSENLSGGNKRKLCIALSLLRRPAMIILDEPTAGVDAQSRQLIWKALNELAGATVFITTHSIEESESISSRLLVMSQGQIAFCGTAADLREQYNCCYFVSIINQNVEMEKVLQCAHEVCPSAKIHPEHPNILMIPNNLHFPDVLDHIDSHKSELGIENYTVHVENLEETMRKIIEDEEALIKN</sequence>
<dbReference type="PROSITE" id="PS50893">
    <property type="entry name" value="ABC_TRANSPORTER_2"/>
    <property type="match status" value="1"/>
</dbReference>
<feature type="transmembrane region" description="Helical" evidence="6">
    <location>
        <begin position="286"/>
        <end position="307"/>
    </location>
</feature>
<feature type="transmembrane region" description="Helical" evidence="6">
    <location>
        <begin position="319"/>
        <end position="341"/>
    </location>
</feature>
<dbReference type="VEuPathDB" id="TrichDB:TRFO_07620"/>
<dbReference type="GO" id="GO:0005524">
    <property type="term" value="F:ATP binding"/>
    <property type="evidence" value="ECO:0007669"/>
    <property type="project" value="UniProtKB-KW"/>
</dbReference>
<evidence type="ECO:0000256" key="4">
    <source>
        <dbReference type="ARBA" id="ARBA00022840"/>
    </source>
</evidence>
<keyword evidence="6" id="KW-0472">Membrane</keyword>
<keyword evidence="4" id="KW-0067">ATP-binding</keyword>
<evidence type="ECO:0000259" key="7">
    <source>
        <dbReference type="PROSITE" id="PS50893"/>
    </source>
</evidence>
<dbReference type="SUPFAM" id="SSF52540">
    <property type="entry name" value="P-loop containing nucleoside triphosphate hydrolases"/>
    <property type="match status" value="1"/>
</dbReference>
<dbReference type="PANTHER" id="PTHR19229:SF36">
    <property type="entry name" value="ATP-BINDING CASSETTE SUB-FAMILY A MEMBER 2"/>
    <property type="match status" value="1"/>
</dbReference>
<dbReference type="PROSITE" id="PS00211">
    <property type="entry name" value="ABC_TRANSPORTER_1"/>
    <property type="match status" value="1"/>
</dbReference>
<organism evidence="8 9">
    <name type="scientific">Tritrichomonas foetus</name>
    <dbReference type="NCBI Taxonomy" id="1144522"/>
    <lineage>
        <taxon>Eukaryota</taxon>
        <taxon>Metamonada</taxon>
        <taxon>Parabasalia</taxon>
        <taxon>Tritrichomonadida</taxon>
        <taxon>Tritrichomonadidae</taxon>
        <taxon>Tritrichomonas</taxon>
    </lineage>
</organism>
<dbReference type="GO" id="GO:0016020">
    <property type="term" value="C:membrane"/>
    <property type="evidence" value="ECO:0007669"/>
    <property type="project" value="InterPro"/>
</dbReference>
<dbReference type="InterPro" id="IPR003593">
    <property type="entry name" value="AAA+_ATPase"/>
</dbReference>
<evidence type="ECO:0000256" key="6">
    <source>
        <dbReference type="SAM" id="Phobius"/>
    </source>
</evidence>
<dbReference type="InterPro" id="IPR027417">
    <property type="entry name" value="P-loop_NTPase"/>
</dbReference>
<proteinExistence type="predicted"/>
<feature type="transmembrane region" description="Helical" evidence="6">
    <location>
        <begin position="211"/>
        <end position="232"/>
    </location>
</feature>
<dbReference type="GO" id="GO:0005319">
    <property type="term" value="F:lipid transporter activity"/>
    <property type="evidence" value="ECO:0007669"/>
    <property type="project" value="TreeGrafter"/>
</dbReference>
<evidence type="ECO:0000256" key="1">
    <source>
        <dbReference type="ARBA" id="ARBA00022448"/>
    </source>
</evidence>
<reference evidence="8" key="1">
    <citation type="submission" date="2016-10" db="EMBL/GenBank/DDBJ databases">
        <authorList>
            <person name="Benchimol M."/>
            <person name="Almeida L.G."/>
            <person name="Vasconcelos A.T."/>
            <person name="Perreira-Neves A."/>
            <person name="Rosa I.A."/>
            <person name="Tasca T."/>
            <person name="Bogo M.R."/>
            <person name="de Souza W."/>
        </authorList>
    </citation>
    <scope>NUCLEOTIDE SEQUENCE [LARGE SCALE GENOMIC DNA]</scope>
    <source>
        <strain evidence="8">K</strain>
    </source>
</reference>
<feature type="transmembrane region" description="Helical" evidence="6">
    <location>
        <begin position="389"/>
        <end position="412"/>
    </location>
</feature>
<dbReference type="OrthoDB" id="6150516at2759"/>
<dbReference type="GO" id="GO:0140359">
    <property type="term" value="F:ABC-type transporter activity"/>
    <property type="evidence" value="ECO:0007669"/>
    <property type="project" value="InterPro"/>
</dbReference>
<feature type="transmembrane region" description="Helical" evidence="6">
    <location>
        <begin position="46"/>
        <end position="63"/>
    </location>
</feature>
<keyword evidence="6" id="KW-0812">Transmembrane</keyword>
<protein>
    <submittedName>
        <fullName evidence="8">ABC transporter family protein</fullName>
    </submittedName>
</protein>
<comment type="caution">
    <text evidence="8">The sequence shown here is derived from an EMBL/GenBank/DDBJ whole genome shotgun (WGS) entry which is preliminary data.</text>
</comment>
<dbReference type="Gene3D" id="3.40.50.300">
    <property type="entry name" value="P-loop containing nucleotide triphosphate hydrolases"/>
    <property type="match status" value="1"/>
</dbReference>
<dbReference type="InterPro" id="IPR026082">
    <property type="entry name" value="ABCA"/>
</dbReference>
<accession>A0A1J4JRJ8</accession>
<keyword evidence="9" id="KW-1185">Reference proteome</keyword>
<evidence type="ECO:0000256" key="3">
    <source>
        <dbReference type="ARBA" id="ARBA00022741"/>
    </source>
</evidence>
<dbReference type="RefSeq" id="XP_068354506.1">
    <property type="nucleotide sequence ID" value="XM_068493788.1"/>
</dbReference>
<dbReference type="AlphaFoldDB" id="A0A1J4JRJ8"/>
<dbReference type="GO" id="GO:0016887">
    <property type="term" value="F:ATP hydrolysis activity"/>
    <property type="evidence" value="ECO:0007669"/>
    <property type="project" value="InterPro"/>
</dbReference>
<keyword evidence="6" id="KW-1133">Transmembrane helix</keyword>
<gene>
    <name evidence="8" type="ORF">TRFO_07620</name>
</gene>